<accession>A0ABT3C4X6</accession>
<evidence type="ECO:0000313" key="9">
    <source>
        <dbReference type="Proteomes" id="UP001526201"/>
    </source>
</evidence>
<feature type="region of interest" description="Disordered" evidence="7">
    <location>
        <begin position="1"/>
        <end position="32"/>
    </location>
</feature>
<keyword evidence="6 8" id="KW-0449">Lipoprotein</keyword>
<gene>
    <name evidence="8" type="ORF">H7J73_00535</name>
</gene>
<dbReference type="InterPro" id="IPR032018">
    <property type="entry name" value="LppA/LppB/LprP"/>
</dbReference>
<sequence length="156" mass="16834">MGNPYKPTDPTQASQAAASLTSMPTLEDTESQMRSTIEQVGQQISAINPAIKWAWTREDTRVGCNPPYEQSDGQEIVMGSYVSDVPIPEQNWQQAHDIAQKAATTLGNTTVSVFKDAPNDHDIQFSTSTGTTLRLGSQKAALITGSTGCRLPANKH</sequence>
<evidence type="ECO:0000313" key="8">
    <source>
        <dbReference type="EMBL" id="MCV7224533.1"/>
    </source>
</evidence>
<evidence type="ECO:0000256" key="2">
    <source>
        <dbReference type="ARBA" id="ARBA00022475"/>
    </source>
</evidence>
<protein>
    <submittedName>
        <fullName evidence="8">LppA family lipoprotein</fullName>
    </submittedName>
</protein>
<proteinExistence type="predicted"/>
<comment type="caution">
    <text evidence="8">The sequence shown here is derived from an EMBL/GenBank/DDBJ whole genome shotgun (WGS) entry which is preliminary data.</text>
</comment>
<evidence type="ECO:0000256" key="1">
    <source>
        <dbReference type="ARBA" id="ARBA00004193"/>
    </source>
</evidence>
<dbReference type="Gene3D" id="3.30.2030.20">
    <property type="match status" value="1"/>
</dbReference>
<dbReference type="EMBL" id="JACKTY010000004">
    <property type="protein sequence ID" value="MCV7224533.1"/>
    <property type="molecule type" value="Genomic_DNA"/>
</dbReference>
<evidence type="ECO:0000256" key="3">
    <source>
        <dbReference type="ARBA" id="ARBA00022729"/>
    </source>
</evidence>
<keyword evidence="2" id="KW-1003">Cell membrane</keyword>
<keyword evidence="3" id="KW-0732">Signal</keyword>
<keyword evidence="9" id="KW-1185">Reference proteome</keyword>
<evidence type="ECO:0000256" key="5">
    <source>
        <dbReference type="ARBA" id="ARBA00023139"/>
    </source>
</evidence>
<dbReference type="Pfam" id="PF16708">
    <property type="entry name" value="LppA"/>
    <property type="match status" value="1"/>
</dbReference>
<dbReference type="Proteomes" id="UP001526201">
    <property type="component" value="Unassembled WGS sequence"/>
</dbReference>
<evidence type="ECO:0000256" key="7">
    <source>
        <dbReference type="SAM" id="MobiDB-lite"/>
    </source>
</evidence>
<dbReference type="RefSeq" id="WP_264065258.1">
    <property type="nucleotide sequence ID" value="NZ_JACKTY010000004.1"/>
</dbReference>
<keyword evidence="4" id="KW-0472">Membrane</keyword>
<comment type="subcellular location">
    <subcellularLocation>
        <location evidence="1">Cell membrane</location>
        <topology evidence="1">Lipid-anchor</topology>
    </subcellularLocation>
</comment>
<reference evidence="8 9" key="1">
    <citation type="journal article" date="2022" name="BMC Genomics">
        <title>Comparative genome analysis of mycobacteria focusing on tRNA and non-coding RNA.</title>
        <authorList>
            <person name="Behra P.R.K."/>
            <person name="Pettersson B.M.F."/>
            <person name="Ramesh M."/>
            <person name="Das S."/>
            <person name="Dasgupta S."/>
            <person name="Kirsebom L.A."/>
        </authorList>
    </citation>
    <scope>NUCLEOTIDE SEQUENCE [LARGE SCALE GENOMIC DNA]</scope>
    <source>
        <strain evidence="8 9">DSM 44078</strain>
    </source>
</reference>
<evidence type="ECO:0000256" key="4">
    <source>
        <dbReference type="ARBA" id="ARBA00023136"/>
    </source>
</evidence>
<name>A0ABT3C4X6_9MYCO</name>
<organism evidence="8 9">
    <name type="scientific">Mycolicibacterium komossense</name>
    <dbReference type="NCBI Taxonomy" id="1779"/>
    <lineage>
        <taxon>Bacteria</taxon>
        <taxon>Bacillati</taxon>
        <taxon>Actinomycetota</taxon>
        <taxon>Actinomycetes</taxon>
        <taxon>Mycobacteriales</taxon>
        <taxon>Mycobacteriaceae</taxon>
        <taxon>Mycolicibacterium</taxon>
    </lineage>
</organism>
<evidence type="ECO:0000256" key="6">
    <source>
        <dbReference type="ARBA" id="ARBA00023288"/>
    </source>
</evidence>
<keyword evidence="5" id="KW-0564">Palmitate</keyword>